<sequence length="71" mass="7718">MRTTCEKGVIHADVVNESDDVEYIRADKVKELQLAAAKAALEAAANGMPWICHQDQIKAINPQAILDSLGK</sequence>
<protein>
    <submittedName>
        <fullName evidence="1">Uncharacterized protein</fullName>
    </submittedName>
</protein>
<name>A0A2S9GY28_9BURK</name>
<comment type="caution">
    <text evidence="1">The sequence shown here is derived from an EMBL/GenBank/DDBJ whole genome shotgun (WGS) entry which is preliminary data.</text>
</comment>
<organism evidence="1 2">
    <name type="scientific">Solimicrobium silvestre</name>
    <dbReference type="NCBI Taxonomy" id="2099400"/>
    <lineage>
        <taxon>Bacteria</taxon>
        <taxon>Pseudomonadati</taxon>
        <taxon>Pseudomonadota</taxon>
        <taxon>Betaproteobacteria</taxon>
        <taxon>Burkholderiales</taxon>
        <taxon>Oxalobacteraceae</taxon>
        <taxon>Solimicrobium</taxon>
    </lineage>
</organism>
<gene>
    <name evidence="1" type="ORF">S2091_2674</name>
</gene>
<dbReference type="AlphaFoldDB" id="A0A2S9GY28"/>
<evidence type="ECO:0000313" key="1">
    <source>
        <dbReference type="EMBL" id="PRC92619.1"/>
    </source>
</evidence>
<keyword evidence="2" id="KW-1185">Reference proteome</keyword>
<reference evidence="1 2" key="1">
    <citation type="submission" date="2018-02" db="EMBL/GenBank/DDBJ databases">
        <title>Solimicrobium silvestre gen. nov., sp. nov., isolated from alpine forest soil.</title>
        <authorList>
            <person name="Margesin R."/>
            <person name="Albuquerque L."/>
            <person name="Zhang D.-C."/>
            <person name="Froufe H.J.C."/>
            <person name="Severino R."/>
            <person name="Roxo I."/>
            <person name="Egas C."/>
            <person name="Da Costa M.S."/>
        </authorList>
    </citation>
    <scope>NUCLEOTIDE SEQUENCE [LARGE SCALE GENOMIC DNA]</scope>
    <source>
        <strain evidence="1 2">S20-91</strain>
    </source>
</reference>
<dbReference type="RefSeq" id="WP_105532435.1">
    <property type="nucleotide sequence ID" value="NZ_PUGF01000012.1"/>
</dbReference>
<dbReference type="Proteomes" id="UP000237839">
    <property type="component" value="Unassembled WGS sequence"/>
</dbReference>
<proteinExistence type="predicted"/>
<evidence type="ECO:0000313" key="2">
    <source>
        <dbReference type="Proteomes" id="UP000237839"/>
    </source>
</evidence>
<accession>A0A2S9GY28</accession>
<dbReference type="EMBL" id="PUGF01000012">
    <property type="protein sequence ID" value="PRC92619.1"/>
    <property type="molecule type" value="Genomic_DNA"/>
</dbReference>